<dbReference type="InterPro" id="IPR036388">
    <property type="entry name" value="WH-like_DNA-bd_sf"/>
</dbReference>
<protein>
    <submittedName>
        <fullName evidence="6">LysR family transcriptional regulator</fullName>
    </submittedName>
</protein>
<dbReference type="GO" id="GO:0003700">
    <property type="term" value="F:DNA-binding transcription factor activity"/>
    <property type="evidence" value="ECO:0007669"/>
    <property type="project" value="InterPro"/>
</dbReference>
<dbReference type="Gene3D" id="3.40.190.10">
    <property type="entry name" value="Periplasmic binding protein-like II"/>
    <property type="match status" value="2"/>
</dbReference>
<dbReference type="PRINTS" id="PR00039">
    <property type="entry name" value="HTHLYSR"/>
</dbReference>
<accession>A0AAU7JRP2</accession>
<dbReference type="GO" id="GO:0003677">
    <property type="term" value="F:DNA binding"/>
    <property type="evidence" value="ECO:0007669"/>
    <property type="project" value="UniProtKB-KW"/>
</dbReference>
<evidence type="ECO:0000256" key="3">
    <source>
        <dbReference type="ARBA" id="ARBA00023125"/>
    </source>
</evidence>
<keyword evidence="2" id="KW-0805">Transcription regulation</keyword>
<evidence type="ECO:0000313" key="6">
    <source>
        <dbReference type="EMBL" id="XBO42861.1"/>
    </source>
</evidence>
<dbReference type="PANTHER" id="PTHR30346">
    <property type="entry name" value="TRANSCRIPTIONAL DUAL REGULATOR HCAR-RELATED"/>
    <property type="match status" value="1"/>
</dbReference>
<dbReference type="Pfam" id="PF00126">
    <property type="entry name" value="HTH_1"/>
    <property type="match status" value="1"/>
</dbReference>
<dbReference type="EMBL" id="CP157483">
    <property type="protein sequence ID" value="XBO42861.1"/>
    <property type="molecule type" value="Genomic_DNA"/>
</dbReference>
<dbReference type="SUPFAM" id="SSF53850">
    <property type="entry name" value="Periplasmic binding protein-like II"/>
    <property type="match status" value="1"/>
</dbReference>
<dbReference type="InterPro" id="IPR005119">
    <property type="entry name" value="LysR_subst-bd"/>
</dbReference>
<organism evidence="6">
    <name type="scientific">Pedococcus sp. KACC 23699</name>
    <dbReference type="NCBI Taxonomy" id="3149228"/>
    <lineage>
        <taxon>Bacteria</taxon>
        <taxon>Bacillati</taxon>
        <taxon>Actinomycetota</taxon>
        <taxon>Actinomycetes</taxon>
        <taxon>Micrococcales</taxon>
        <taxon>Intrasporangiaceae</taxon>
        <taxon>Pedococcus</taxon>
    </lineage>
</organism>
<dbReference type="RefSeq" id="WP_406830285.1">
    <property type="nucleotide sequence ID" value="NZ_CP157483.1"/>
</dbReference>
<evidence type="ECO:0000256" key="1">
    <source>
        <dbReference type="ARBA" id="ARBA00009437"/>
    </source>
</evidence>
<dbReference type="FunFam" id="1.10.10.10:FF:000001">
    <property type="entry name" value="LysR family transcriptional regulator"/>
    <property type="match status" value="1"/>
</dbReference>
<name>A0AAU7JRP2_9MICO</name>
<dbReference type="InterPro" id="IPR000847">
    <property type="entry name" value="LysR_HTH_N"/>
</dbReference>
<dbReference type="PANTHER" id="PTHR30346:SF0">
    <property type="entry name" value="HCA OPERON TRANSCRIPTIONAL ACTIVATOR HCAR"/>
    <property type="match status" value="1"/>
</dbReference>
<feature type="domain" description="HTH lysR-type" evidence="5">
    <location>
        <begin position="1"/>
        <end position="58"/>
    </location>
</feature>
<proteinExistence type="inferred from homology"/>
<sequence length="315" mass="33941">MELRHLEAFVAVVEHKGFRRAAEHLYLSQPAVSARIRELELTLGTPVFDRGHQSVVLTAAGESLLGPAQLMLDAARSARRSVQLTASSGDVTLAIMPGGALEMTRPLLVELARRFPRVGFHYRSLGMHQWHPRILEEVDLLITREPYPAADTVMTVLLSEPVGVGVPSSFEESDAAVLSLQQVAARAMVRMADSVPREIVTHWSLTSLTNGWEVERRGPAADGPLETRDRVESGFGMAVAPASVSRLYGQGAYRFVPLEGVADSRVVLVSAVDSSTDLIRAIHREAADVVARLSPLVLGGGSAAVDEVVSAAMQL</sequence>
<dbReference type="GO" id="GO:0032993">
    <property type="term" value="C:protein-DNA complex"/>
    <property type="evidence" value="ECO:0007669"/>
    <property type="project" value="TreeGrafter"/>
</dbReference>
<dbReference type="PROSITE" id="PS50931">
    <property type="entry name" value="HTH_LYSR"/>
    <property type="match status" value="1"/>
</dbReference>
<evidence type="ECO:0000256" key="2">
    <source>
        <dbReference type="ARBA" id="ARBA00023015"/>
    </source>
</evidence>
<gene>
    <name evidence="6" type="ORF">ABEG17_14985</name>
</gene>
<keyword evidence="3" id="KW-0238">DNA-binding</keyword>
<evidence type="ECO:0000256" key="4">
    <source>
        <dbReference type="ARBA" id="ARBA00023163"/>
    </source>
</evidence>
<dbReference type="Pfam" id="PF03466">
    <property type="entry name" value="LysR_substrate"/>
    <property type="match status" value="1"/>
</dbReference>
<dbReference type="SUPFAM" id="SSF46785">
    <property type="entry name" value="Winged helix' DNA-binding domain"/>
    <property type="match status" value="1"/>
</dbReference>
<dbReference type="AlphaFoldDB" id="A0AAU7JRP2"/>
<evidence type="ECO:0000259" key="5">
    <source>
        <dbReference type="PROSITE" id="PS50931"/>
    </source>
</evidence>
<comment type="similarity">
    <text evidence="1">Belongs to the LysR transcriptional regulatory family.</text>
</comment>
<dbReference type="Gene3D" id="1.10.10.10">
    <property type="entry name" value="Winged helix-like DNA-binding domain superfamily/Winged helix DNA-binding domain"/>
    <property type="match status" value="1"/>
</dbReference>
<keyword evidence="4" id="KW-0804">Transcription</keyword>
<dbReference type="InterPro" id="IPR036390">
    <property type="entry name" value="WH_DNA-bd_sf"/>
</dbReference>
<reference evidence="6" key="1">
    <citation type="submission" date="2024-05" db="EMBL/GenBank/DDBJ databases">
        <authorList>
            <person name="Kim S."/>
            <person name="Heo J."/>
            <person name="Choi H."/>
            <person name="Choi Y."/>
            <person name="Kwon S.-W."/>
            <person name="Kim Y."/>
        </authorList>
    </citation>
    <scope>NUCLEOTIDE SEQUENCE</scope>
    <source>
        <strain evidence="6">KACC 23699</strain>
    </source>
</reference>